<evidence type="ECO:0000256" key="1">
    <source>
        <dbReference type="ARBA" id="ARBA00022723"/>
    </source>
</evidence>
<name>A0A381Y163_9ZZZZ</name>
<sequence>MTTVELFREDGYLRSCDATVIEINENKVVVDQTVFYPEGGGQPGDIGVLIRADGGKVPIEDTFKAAESGLHCHVANPEAPLPNLGEWVTLEIDWPRRYRLMRMHSCMHMLCAVIPAPVTGGSIHEGRGRLDFDLPEPIDKVEVTTKLQQLIEADHPMRLSWITD</sequence>
<dbReference type="Pfam" id="PF01411">
    <property type="entry name" value="tRNA-synt_2c"/>
    <property type="match status" value="1"/>
</dbReference>
<evidence type="ECO:0000313" key="4">
    <source>
        <dbReference type="EMBL" id="SVA70432.1"/>
    </source>
</evidence>
<dbReference type="InterPro" id="IPR018164">
    <property type="entry name" value="Ala-tRNA-synth_IIc_N"/>
</dbReference>
<dbReference type="SUPFAM" id="SSF55186">
    <property type="entry name" value="ThrRS/AlaRS common domain"/>
    <property type="match status" value="1"/>
</dbReference>
<dbReference type="GO" id="GO:0046872">
    <property type="term" value="F:metal ion binding"/>
    <property type="evidence" value="ECO:0007669"/>
    <property type="project" value="UniProtKB-KW"/>
</dbReference>
<dbReference type="Gene3D" id="3.30.980.10">
    <property type="entry name" value="Threonyl-trna Synthetase, Chain A, domain 2"/>
    <property type="match status" value="1"/>
</dbReference>
<evidence type="ECO:0000256" key="2">
    <source>
        <dbReference type="ARBA" id="ARBA00022833"/>
    </source>
</evidence>
<dbReference type="InterPro" id="IPR051335">
    <property type="entry name" value="Alanyl-tRNA_Editing_Enzymes"/>
</dbReference>
<dbReference type="AlphaFoldDB" id="A0A381Y163"/>
<dbReference type="InterPro" id="IPR018163">
    <property type="entry name" value="Thr/Ala-tRNA-synth_IIc_edit"/>
</dbReference>
<organism evidence="4">
    <name type="scientific">marine metagenome</name>
    <dbReference type="NCBI Taxonomy" id="408172"/>
    <lineage>
        <taxon>unclassified sequences</taxon>
        <taxon>metagenomes</taxon>
        <taxon>ecological metagenomes</taxon>
    </lineage>
</organism>
<reference evidence="4" key="1">
    <citation type="submission" date="2018-05" db="EMBL/GenBank/DDBJ databases">
        <authorList>
            <person name="Lanie J.A."/>
            <person name="Ng W.-L."/>
            <person name="Kazmierczak K.M."/>
            <person name="Andrzejewski T.M."/>
            <person name="Davidsen T.M."/>
            <person name="Wayne K.J."/>
            <person name="Tettelin H."/>
            <person name="Glass J.I."/>
            <person name="Rusch D."/>
            <person name="Podicherti R."/>
            <person name="Tsui H.-C.T."/>
            <person name="Winkler M.E."/>
        </authorList>
    </citation>
    <scope>NUCLEOTIDE SEQUENCE</scope>
</reference>
<dbReference type="PANTHER" id="PTHR43462:SF1">
    <property type="entry name" value="ALANYL-TRNA EDITING PROTEIN AARSD1"/>
    <property type="match status" value="1"/>
</dbReference>
<evidence type="ECO:0000259" key="3">
    <source>
        <dbReference type="Pfam" id="PF01411"/>
    </source>
</evidence>
<accession>A0A381Y163</accession>
<keyword evidence="1" id="KW-0479">Metal-binding</keyword>
<dbReference type="GO" id="GO:0006419">
    <property type="term" value="P:alanyl-tRNA aminoacylation"/>
    <property type="evidence" value="ECO:0007669"/>
    <property type="project" value="InterPro"/>
</dbReference>
<feature type="non-terminal residue" evidence="4">
    <location>
        <position position="164"/>
    </location>
</feature>
<keyword evidence="2" id="KW-0862">Zinc</keyword>
<dbReference type="Gene3D" id="2.40.30.130">
    <property type="match status" value="1"/>
</dbReference>
<dbReference type="GO" id="GO:0004813">
    <property type="term" value="F:alanine-tRNA ligase activity"/>
    <property type="evidence" value="ECO:0007669"/>
    <property type="project" value="InterPro"/>
</dbReference>
<feature type="domain" description="Alanyl-tRNA synthetase class IIc N-terminal" evidence="3">
    <location>
        <begin position="17"/>
        <end position="95"/>
    </location>
</feature>
<gene>
    <name evidence="4" type="ORF">METZ01_LOCUS123286</name>
</gene>
<dbReference type="GO" id="GO:0005524">
    <property type="term" value="F:ATP binding"/>
    <property type="evidence" value="ECO:0007669"/>
    <property type="project" value="InterPro"/>
</dbReference>
<dbReference type="PANTHER" id="PTHR43462">
    <property type="entry name" value="ALANYL-TRNA EDITING PROTEIN"/>
    <property type="match status" value="1"/>
</dbReference>
<dbReference type="EMBL" id="UINC01017030">
    <property type="protein sequence ID" value="SVA70432.1"/>
    <property type="molecule type" value="Genomic_DNA"/>
</dbReference>
<dbReference type="GO" id="GO:0002161">
    <property type="term" value="F:aminoacyl-tRNA deacylase activity"/>
    <property type="evidence" value="ECO:0007669"/>
    <property type="project" value="UniProtKB-ARBA"/>
</dbReference>
<protein>
    <recommendedName>
        <fullName evidence="3">Alanyl-tRNA synthetase class IIc N-terminal domain-containing protein</fullName>
    </recommendedName>
</protein>
<dbReference type="InterPro" id="IPR009000">
    <property type="entry name" value="Transl_B-barrel_sf"/>
</dbReference>
<proteinExistence type="predicted"/>
<dbReference type="SUPFAM" id="SSF50447">
    <property type="entry name" value="Translation proteins"/>
    <property type="match status" value="1"/>
</dbReference>